<comment type="similarity">
    <text evidence="1">Belongs to the ATP-dependent DNA ligase family.</text>
</comment>
<dbReference type="GO" id="GO:0003910">
    <property type="term" value="F:DNA ligase (ATP) activity"/>
    <property type="evidence" value="ECO:0007669"/>
    <property type="project" value="UniProtKB-EC"/>
</dbReference>
<dbReference type="Pfam" id="PF01068">
    <property type="entry name" value="DNA_ligase_A_M"/>
    <property type="match status" value="1"/>
</dbReference>
<dbReference type="Proteomes" id="UP000466694">
    <property type="component" value="Unassembled WGS sequence"/>
</dbReference>
<dbReference type="RefSeq" id="WP_037432048.1">
    <property type="nucleotide sequence ID" value="NZ_BJNI01000007.1"/>
</dbReference>
<dbReference type="SUPFAM" id="SSF50249">
    <property type="entry name" value="Nucleic acid-binding proteins"/>
    <property type="match status" value="1"/>
</dbReference>
<dbReference type="EMBL" id="WISZ01000066">
    <property type="protein sequence ID" value="MQX08159.1"/>
    <property type="molecule type" value="Genomic_DNA"/>
</dbReference>
<comment type="caution">
    <text evidence="8">The sequence shown here is derived from an EMBL/GenBank/DDBJ whole genome shotgun (WGS) entry which is preliminary data.</text>
</comment>
<accession>A0A844A4X2</accession>
<feature type="domain" description="ATP-dependent DNA ligase family profile" evidence="6">
    <location>
        <begin position="54"/>
        <end position="233"/>
    </location>
</feature>
<dbReference type="InterPro" id="IPR012309">
    <property type="entry name" value="DNA_ligase_ATP-dep_C"/>
</dbReference>
<dbReference type="Pfam" id="PF04679">
    <property type="entry name" value="DNA_ligase_A_C"/>
    <property type="match status" value="1"/>
</dbReference>
<name>A0A844A4X2_RHIFR</name>
<keyword evidence="3 8" id="KW-0436">Ligase</keyword>
<feature type="domain" description="DNA ligase ATP-dependent C-terminal" evidence="7">
    <location>
        <begin position="253"/>
        <end position="351"/>
    </location>
</feature>
<dbReference type="InterPro" id="IPR012310">
    <property type="entry name" value="DNA_ligase_ATP-dep_cent"/>
</dbReference>
<evidence type="ECO:0000259" key="6">
    <source>
        <dbReference type="Pfam" id="PF01068"/>
    </source>
</evidence>
<evidence type="ECO:0000256" key="3">
    <source>
        <dbReference type="ARBA" id="ARBA00022598"/>
    </source>
</evidence>
<evidence type="ECO:0000256" key="1">
    <source>
        <dbReference type="ARBA" id="ARBA00007572"/>
    </source>
</evidence>
<dbReference type="CDD" id="cd07905">
    <property type="entry name" value="Adenylation_DNA_ligase_LigC"/>
    <property type="match status" value="1"/>
</dbReference>
<dbReference type="CDD" id="cd07970">
    <property type="entry name" value="OBF_DNA_ligase_LigC"/>
    <property type="match status" value="1"/>
</dbReference>
<proteinExistence type="inferred from homology"/>
<organism evidence="8 9">
    <name type="scientific">Rhizobium fredii</name>
    <name type="common">Sinorhizobium fredii</name>
    <dbReference type="NCBI Taxonomy" id="380"/>
    <lineage>
        <taxon>Bacteria</taxon>
        <taxon>Pseudomonadati</taxon>
        <taxon>Pseudomonadota</taxon>
        <taxon>Alphaproteobacteria</taxon>
        <taxon>Hyphomicrobiales</taxon>
        <taxon>Rhizobiaceae</taxon>
        <taxon>Sinorhizobium/Ensifer group</taxon>
        <taxon>Sinorhizobium</taxon>
    </lineage>
</organism>
<protein>
    <recommendedName>
        <fullName evidence="2">DNA ligase (ATP)</fullName>
        <ecNumber evidence="2">6.5.1.1</ecNumber>
    </recommendedName>
</protein>
<evidence type="ECO:0000259" key="7">
    <source>
        <dbReference type="Pfam" id="PF04679"/>
    </source>
</evidence>
<reference evidence="8 9" key="1">
    <citation type="journal article" date="2013" name="Genome Biol.">
        <title>Comparative genomics of the core and accessory genomes of 48 Sinorhizobium strains comprising five genospecies.</title>
        <authorList>
            <person name="Sugawara M."/>
            <person name="Epstein B."/>
            <person name="Badgley B.D."/>
            <person name="Unno T."/>
            <person name="Xu L."/>
            <person name="Reese J."/>
            <person name="Gyaneshwar P."/>
            <person name="Denny R."/>
            <person name="Mudge J."/>
            <person name="Bharti A.K."/>
            <person name="Farmer A.D."/>
            <person name="May G.D."/>
            <person name="Woodward J.E."/>
            <person name="Medigue C."/>
            <person name="Vallenet D."/>
            <person name="Lajus A."/>
            <person name="Rouy Z."/>
            <person name="Martinez-Vaz B."/>
            <person name="Tiffin P."/>
            <person name="Young N.D."/>
            <person name="Sadowsky M.J."/>
        </authorList>
    </citation>
    <scope>NUCLEOTIDE SEQUENCE [LARGE SCALE GENOMIC DNA]</scope>
    <source>
        <strain evidence="8 9">USDA205</strain>
    </source>
</reference>
<evidence type="ECO:0000313" key="9">
    <source>
        <dbReference type="Proteomes" id="UP000466694"/>
    </source>
</evidence>
<evidence type="ECO:0000313" key="8">
    <source>
        <dbReference type="EMBL" id="MQX08159.1"/>
    </source>
</evidence>
<dbReference type="AlphaFoldDB" id="A0A844A4X2"/>
<comment type="catalytic activity">
    <reaction evidence="4">
        <text>ATP + (deoxyribonucleotide)n-3'-hydroxyl + 5'-phospho-(deoxyribonucleotide)m = (deoxyribonucleotide)n+m + AMP + diphosphate.</text>
        <dbReference type="EC" id="6.5.1.1"/>
    </reaction>
</comment>
<evidence type="ECO:0000256" key="4">
    <source>
        <dbReference type="ARBA" id="ARBA00034003"/>
    </source>
</evidence>
<dbReference type="Gene3D" id="3.30.470.30">
    <property type="entry name" value="DNA ligase/mRNA capping enzyme"/>
    <property type="match status" value="1"/>
</dbReference>
<dbReference type="InterPro" id="IPR012340">
    <property type="entry name" value="NA-bd_OB-fold"/>
</dbReference>
<dbReference type="InterPro" id="IPR044119">
    <property type="entry name" value="Adenylation_LigC-like"/>
</dbReference>
<evidence type="ECO:0000256" key="2">
    <source>
        <dbReference type="ARBA" id="ARBA00012727"/>
    </source>
</evidence>
<dbReference type="GO" id="GO:0006310">
    <property type="term" value="P:DNA recombination"/>
    <property type="evidence" value="ECO:0007669"/>
    <property type="project" value="InterPro"/>
</dbReference>
<dbReference type="NCBIfam" id="NF006078">
    <property type="entry name" value="PRK08224.1"/>
    <property type="match status" value="1"/>
</dbReference>
<dbReference type="PANTHER" id="PTHR45674:SF4">
    <property type="entry name" value="DNA LIGASE 1"/>
    <property type="match status" value="1"/>
</dbReference>
<evidence type="ECO:0000256" key="5">
    <source>
        <dbReference type="SAM" id="MobiDB-lite"/>
    </source>
</evidence>
<dbReference type="EC" id="6.5.1.1" evidence="2"/>
<feature type="region of interest" description="Disordered" evidence="5">
    <location>
        <begin position="294"/>
        <end position="314"/>
    </location>
</feature>
<dbReference type="InterPro" id="IPR044117">
    <property type="entry name" value="OBF_LigC-like"/>
</dbReference>
<dbReference type="InterPro" id="IPR050191">
    <property type="entry name" value="ATP-dep_DNA_ligase"/>
</dbReference>
<dbReference type="SUPFAM" id="SSF56091">
    <property type="entry name" value="DNA ligase/mRNA capping enzyme, catalytic domain"/>
    <property type="match status" value="1"/>
</dbReference>
<sequence length="367" mass="40636">MPSPAHRKPTKGAGTSRLTAKAKATNGGGTAGSFALPVSTAPMEARSATEIPSDGAWQYEPKWDGFRCLAFKSGKEVDLRAKSGKPLGRFFPEVIALLRQLGASQFVVDGELVIEVDGRLSFDALQMRLHPAASRVQKLSQQAPARLILFDMLVDAKGVILTDKPLPIRRASLEAFAAENAIEFRLELSSFTLDRQEAEHWLTSWEAGATDGVVAKRRDRPYECGERAMVKVKRLKTADCVVGGFRYESGSVEVGSLLLGLYGTDGTLNHVGFTATISDKERPTLTRRLEALREPPGFTGKAPGGPSRWSTERSAKWEPVRPELVVEVRFDQVSSRRFRHGTKLMRWRPDKDPRQCTYEQIEPRRSS</sequence>
<dbReference type="PANTHER" id="PTHR45674">
    <property type="entry name" value="DNA LIGASE 1/3 FAMILY MEMBER"/>
    <property type="match status" value="1"/>
</dbReference>
<feature type="region of interest" description="Disordered" evidence="5">
    <location>
        <begin position="1"/>
        <end position="35"/>
    </location>
</feature>
<dbReference type="GO" id="GO:0006281">
    <property type="term" value="P:DNA repair"/>
    <property type="evidence" value="ECO:0007669"/>
    <property type="project" value="InterPro"/>
</dbReference>
<dbReference type="Gene3D" id="2.40.50.140">
    <property type="entry name" value="Nucleic acid-binding proteins"/>
    <property type="match status" value="1"/>
</dbReference>
<gene>
    <name evidence="8" type="ORF">GHK48_07485</name>
</gene>
<feature type="compositionally biased region" description="Basic residues" evidence="5">
    <location>
        <begin position="1"/>
        <end position="10"/>
    </location>
</feature>
<dbReference type="GO" id="GO:0005524">
    <property type="term" value="F:ATP binding"/>
    <property type="evidence" value="ECO:0007669"/>
    <property type="project" value="InterPro"/>
</dbReference>